<feature type="compositionally biased region" description="Acidic residues" evidence="1">
    <location>
        <begin position="19"/>
        <end position="31"/>
    </location>
</feature>
<feature type="region of interest" description="Disordered" evidence="1">
    <location>
        <begin position="1"/>
        <end position="65"/>
    </location>
</feature>
<dbReference type="EMBL" id="JAAAJA010000437">
    <property type="protein sequence ID" value="KAG0253826.1"/>
    <property type="molecule type" value="Genomic_DNA"/>
</dbReference>
<sequence length="456" mass="52912">MNTRSGKRVYLTSSRATDETESDESTEDERTETDSRAETDDEETEDEQWSCLNGSSEPTASVADSEKLTEISAFWNDTEQTTSEYGRGATSDVFAMQHQGSRRHDFEASLKSWESRLGRAVPEDLRESWTSTKEQLYADPFITKAAQALSIDHDRRIMEHFDTTGPGADLLRAHHLQFFILADEFETWKQWSIDLVWTHFNNNRSTHNDHSYNISRASAETRTRGGYACLWGPGAFGDNTEENGNVRRHVHMSKETVCPAHIWYEIQTRIRPYDPPIDVFNITYRYQHSHSHSWAWNDGDKVSTLNMPRSGKKRMIKEEQVDAPLQMPISVHWEQQPEFTSRARSSRYAPEISTVPFREPPMVTWKQQHEQQRQQRMGGDSIVDSYDVYNNYVAQDTGRTVPGPIPEMHIMLERFRQLVPCKEDLVELFAVLEDWESRLPRINDDAGSKRRKLRKE</sequence>
<accession>A0A9P6TZF3</accession>
<dbReference type="Proteomes" id="UP000726737">
    <property type="component" value="Unassembled WGS sequence"/>
</dbReference>
<feature type="compositionally biased region" description="Polar residues" evidence="1">
    <location>
        <begin position="50"/>
        <end position="59"/>
    </location>
</feature>
<reference evidence="2" key="1">
    <citation type="journal article" date="2020" name="Fungal Divers.">
        <title>Resolving the Mortierellaceae phylogeny through synthesis of multi-gene phylogenetics and phylogenomics.</title>
        <authorList>
            <person name="Vandepol N."/>
            <person name="Liber J."/>
            <person name="Desiro A."/>
            <person name="Na H."/>
            <person name="Kennedy M."/>
            <person name="Barry K."/>
            <person name="Grigoriev I.V."/>
            <person name="Miller A.N."/>
            <person name="O'Donnell K."/>
            <person name="Stajich J.E."/>
            <person name="Bonito G."/>
        </authorList>
    </citation>
    <scope>NUCLEOTIDE SEQUENCE</scope>
    <source>
        <strain evidence="2">KOD948</strain>
    </source>
</reference>
<comment type="caution">
    <text evidence="2">The sequence shown here is derived from an EMBL/GenBank/DDBJ whole genome shotgun (WGS) entry which is preliminary data.</text>
</comment>
<feature type="compositionally biased region" description="Acidic residues" evidence="1">
    <location>
        <begin position="39"/>
        <end position="48"/>
    </location>
</feature>
<keyword evidence="3" id="KW-1185">Reference proteome</keyword>
<evidence type="ECO:0000313" key="2">
    <source>
        <dbReference type="EMBL" id="KAG0253826.1"/>
    </source>
</evidence>
<organism evidence="2 3">
    <name type="scientific">Mortierella polycephala</name>
    <dbReference type="NCBI Taxonomy" id="41804"/>
    <lineage>
        <taxon>Eukaryota</taxon>
        <taxon>Fungi</taxon>
        <taxon>Fungi incertae sedis</taxon>
        <taxon>Mucoromycota</taxon>
        <taxon>Mortierellomycotina</taxon>
        <taxon>Mortierellomycetes</taxon>
        <taxon>Mortierellales</taxon>
        <taxon>Mortierellaceae</taxon>
        <taxon>Mortierella</taxon>
    </lineage>
</organism>
<dbReference type="OrthoDB" id="10334626at2759"/>
<proteinExistence type="predicted"/>
<evidence type="ECO:0000313" key="3">
    <source>
        <dbReference type="Proteomes" id="UP000726737"/>
    </source>
</evidence>
<evidence type="ECO:0000256" key="1">
    <source>
        <dbReference type="SAM" id="MobiDB-lite"/>
    </source>
</evidence>
<name>A0A9P6TZF3_9FUNG</name>
<gene>
    <name evidence="2" type="ORF">BG011_006137</name>
</gene>
<dbReference type="AlphaFoldDB" id="A0A9P6TZF3"/>
<protein>
    <submittedName>
        <fullName evidence="2">Uncharacterized protein</fullName>
    </submittedName>
</protein>